<feature type="transmembrane region" description="Helical" evidence="20">
    <location>
        <begin position="6"/>
        <end position="28"/>
    </location>
</feature>
<dbReference type="Pfam" id="PF00662">
    <property type="entry name" value="Proton_antipo_N"/>
    <property type="match status" value="1"/>
</dbReference>
<dbReference type="NCBIfam" id="TIGR01974">
    <property type="entry name" value="NDH_I_L"/>
    <property type="match status" value="1"/>
</dbReference>
<reference evidence="24" key="1">
    <citation type="submission" date="2022-07" db="EMBL/GenBank/DDBJ databases">
        <title>The complete genome of Ilex omeiensis.</title>
        <authorList>
            <person name="Meng K."/>
            <person name="Xu K."/>
        </authorList>
    </citation>
    <scope>NUCLEOTIDE SEQUENCE</scope>
    <source>
        <strain evidence="24">DQ31</strain>
    </source>
</reference>
<dbReference type="GO" id="GO:0003954">
    <property type="term" value="F:NADH dehydrogenase activity"/>
    <property type="evidence" value="ECO:0007669"/>
    <property type="project" value="TreeGrafter"/>
</dbReference>
<proteinExistence type="inferred from homology"/>
<evidence type="ECO:0000256" key="1">
    <source>
        <dbReference type="ARBA" id="ARBA00004059"/>
    </source>
</evidence>
<evidence type="ECO:0000256" key="18">
    <source>
        <dbReference type="ARBA" id="ARBA00047726"/>
    </source>
</evidence>
<geneLocation type="chloroplast" evidence="24"/>
<feature type="transmembrane region" description="Helical" evidence="20">
    <location>
        <begin position="606"/>
        <end position="624"/>
    </location>
</feature>
<keyword evidence="6 20" id="KW-0813">Transport</keyword>
<keyword evidence="9 20" id="KW-0812">Transmembrane</keyword>
<gene>
    <name evidence="20 24" type="primary">ndhF</name>
</gene>
<evidence type="ECO:0000256" key="7">
    <source>
        <dbReference type="ARBA" id="ARBA00022528"/>
    </source>
</evidence>
<feature type="transmembrane region" description="Helical" evidence="20">
    <location>
        <begin position="85"/>
        <end position="109"/>
    </location>
</feature>
<feature type="transmembrane region" description="Helical" evidence="20">
    <location>
        <begin position="723"/>
        <end position="743"/>
    </location>
</feature>
<comment type="catalytic activity">
    <reaction evidence="18 20">
        <text>a plastoquinone + NADPH + (n+1) H(+)(in) = a plastoquinol + NADP(+) + n H(+)(out)</text>
        <dbReference type="Rhea" id="RHEA:42612"/>
        <dbReference type="Rhea" id="RHEA-COMP:9561"/>
        <dbReference type="Rhea" id="RHEA-COMP:9562"/>
        <dbReference type="ChEBI" id="CHEBI:15378"/>
        <dbReference type="ChEBI" id="CHEBI:17757"/>
        <dbReference type="ChEBI" id="CHEBI:57783"/>
        <dbReference type="ChEBI" id="CHEBI:58349"/>
        <dbReference type="ChEBI" id="CHEBI:62192"/>
    </reaction>
</comment>
<feature type="transmembrane region" description="Helical" evidence="20">
    <location>
        <begin position="293"/>
        <end position="311"/>
    </location>
</feature>
<dbReference type="Gene3D" id="1.20.5.2700">
    <property type="match status" value="1"/>
</dbReference>
<keyword evidence="13" id="KW-1278">Translocase</keyword>
<feature type="transmembrane region" description="Helical" evidence="20">
    <location>
        <begin position="145"/>
        <end position="166"/>
    </location>
</feature>
<dbReference type="InterPro" id="IPR002128">
    <property type="entry name" value="NADH_UbQ_OxRdtase_chlpt_su5_C"/>
</dbReference>
<sequence>MEQTYQYAWIIPFVPLPVPMLIGVGLLLFPTATKNLRRMWSFHSILLLSIVMIFSIDLSIQQINSSSIYQYVWSWIITNDFSLEFGYLIDPLTSIMSILITTVGIMVLIYSDNYMSHDQGYVRFFAYMSFFSTSMLGLVTSSNLIQIYIFWELVGICSYLLIGFWFTRPVAANACQKAFVTNRVGDFGLLLGILGFYWITGSFEFRDLFEIFKNLIYNNEVNFLFVTLCGVLLFAGAVAKSAQFPLHVWLADAMEGPTPISALIHAATMVAAGIFLVARLFPLFIVIPSLMNLISLVGIITVFLGATLALAQKDIKRGLAYSTMSQLGYMMLALGMGSYQSALFHLITHAYSKALLFLGSGSVIHSMETLVGYSPDKSQNMVLMGGLTKHVPITKNAFLLGTLSLCGIPPLACFWSKDEILHDSWLYSPLFAIIAWSTAGLTAFYMFRIYLLTFEGHLNVNFQNYSGKKNTPFYSISLWGKGDSRGINTNFRLLSLLRMNKQNASLKTKKTYRIDENVRNRTQPVMTITHFGNKKTYLYPYESDNTMLFPILLLVLFTLFVGFLGIPFNQKEVDLDILSKWLTPSINLLHENSNNSTSWYEFVKDAAFSVSIAYLGIFIASFLYKPLYSSLQNLDLINSFVKTGPKRTLWDKIIYVIYSWSYNRGYIDAFYARSLTGGIRGLAELTHFFDRRVVDGITNGVGVMSFFVGEGIKSVGGGRISSYLFLYLSYVSIFLFIYSLLFFESLRKIFYF</sequence>
<dbReference type="Pfam" id="PF00361">
    <property type="entry name" value="Proton_antipo_M"/>
    <property type="match status" value="1"/>
</dbReference>
<dbReference type="PRINTS" id="PR01435">
    <property type="entry name" value="NPOXDRDTASE5"/>
</dbReference>
<evidence type="ECO:0000256" key="19">
    <source>
        <dbReference type="ARBA" id="ARBA00048026"/>
    </source>
</evidence>
<evidence type="ECO:0000256" key="4">
    <source>
        <dbReference type="ARBA" id="ARBA00011199"/>
    </source>
</evidence>
<comment type="function">
    <text evidence="1 20">NDH shuttles electrons from NAD(P)H:plastoquinone, via FMN and iron-sulfur (Fe-S) centers, to quinones in the photosynthetic chain and possibly in a chloroplast respiratory chain. The immediate electron acceptor for the enzyme in this species is believed to be plastoquinone. Couples the redox reaction to proton translocation, and thus conserves the redox energy in a proton gradient.</text>
</comment>
<evidence type="ECO:0000256" key="13">
    <source>
        <dbReference type="ARBA" id="ARBA00022967"/>
    </source>
</evidence>
<evidence type="ECO:0000256" key="3">
    <source>
        <dbReference type="ARBA" id="ARBA00008200"/>
    </source>
</evidence>
<organism evidence="24">
    <name type="scientific">Ilex omeiensis</name>
    <dbReference type="NCBI Taxonomy" id="3078784"/>
    <lineage>
        <taxon>Eukaryota</taxon>
        <taxon>Viridiplantae</taxon>
        <taxon>Streptophyta</taxon>
        <taxon>Embryophyta</taxon>
        <taxon>Tracheophyta</taxon>
        <taxon>Spermatophyta</taxon>
        <taxon>Magnoliopsida</taxon>
        <taxon>eudicotyledons</taxon>
        <taxon>Gunneridae</taxon>
        <taxon>Pentapetalae</taxon>
        <taxon>asterids</taxon>
        <taxon>campanulids</taxon>
        <taxon>Aquifoliales</taxon>
        <taxon>Aquifoliaceae</taxon>
        <taxon>Ilex</taxon>
    </lineage>
</organism>
<evidence type="ECO:0000256" key="15">
    <source>
        <dbReference type="ARBA" id="ARBA00023027"/>
    </source>
</evidence>
<evidence type="ECO:0000259" key="21">
    <source>
        <dbReference type="Pfam" id="PF00361"/>
    </source>
</evidence>
<feature type="transmembrane region" description="Helical" evidence="20">
    <location>
        <begin position="223"/>
        <end position="242"/>
    </location>
</feature>
<dbReference type="InterPro" id="IPR001750">
    <property type="entry name" value="ND/Mrp_TM"/>
</dbReference>
<keyword evidence="7 20" id="KW-0150">Chloroplast</keyword>
<comment type="subcellular location">
    <subcellularLocation>
        <location evidence="2 20">Plastid</location>
        <location evidence="2 20">Chloroplast thylakoid membrane</location>
        <topology evidence="2 20">Multi-pass membrane protein</topology>
    </subcellularLocation>
</comment>
<evidence type="ECO:0000256" key="16">
    <source>
        <dbReference type="ARBA" id="ARBA00023078"/>
    </source>
</evidence>
<keyword evidence="8 20" id="KW-0934">Plastid</keyword>
<feature type="transmembrane region" description="Helical" evidence="20">
    <location>
        <begin position="547"/>
        <end position="568"/>
    </location>
</feature>
<comment type="catalytic activity">
    <reaction evidence="19 20">
        <text>a plastoquinone + NADH + (n+1) H(+)(in) = a plastoquinol + NAD(+) + n H(+)(out)</text>
        <dbReference type="Rhea" id="RHEA:42608"/>
        <dbReference type="Rhea" id="RHEA-COMP:9561"/>
        <dbReference type="Rhea" id="RHEA-COMP:9562"/>
        <dbReference type="ChEBI" id="CHEBI:15378"/>
        <dbReference type="ChEBI" id="CHEBI:17757"/>
        <dbReference type="ChEBI" id="CHEBI:57540"/>
        <dbReference type="ChEBI" id="CHEBI:57945"/>
        <dbReference type="ChEBI" id="CHEBI:62192"/>
    </reaction>
</comment>
<dbReference type="GO" id="GO:0008137">
    <property type="term" value="F:NADH dehydrogenase (ubiquinone) activity"/>
    <property type="evidence" value="ECO:0007669"/>
    <property type="project" value="InterPro"/>
</dbReference>
<evidence type="ECO:0000256" key="6">
    <source>
        <dbReference type="ARBA" id="ARBA00022448"/>
    </source>
</evidence>
<dbReference type="InterPro" id="IPR003945">
    <property type="entry name" value="NU5C-like"/>
</dbReference>
<keyword evidence="11 20" id="KW-0521">NADP</keyword>
<evidence type="ECO:0000256" key="9">
    <source>
        <dbReference type="ARBA" id="ARBA00022692"/>
    </source>
</evidence>
<dbReference type="GO" id="GO:0042773">
    <property type="term" value="P:ATP synthesis coupled electron transport"/>
    <property type="evidence" value="ECO:0007669"/>
    <property type="project" value="InterPro"/>
</dbReference>
<dbReference type="InterPro" id="IPR018393">
    <property type="entry name" value="NADHpl_OxRdtase_5_subgr"/>
</dbReference>
<dbReference type="GO" id="GO:0048038">
    <property type="term" value="F:quinone binding"/>
    <property type="evidence" value="ECO:0007669"/>
    <property type="project" value="UniProtKB-KW"/>
</dbReference>
<dbReference type="RefSeq" id="YP_010970281.1">
    <property type="nucleotide sequence ID" value="NC_084004.1"/>
</dbReference>
<dbReference type="EC" id="7.1.1.-" evidence="20"/>
<protein>
    <recommendedName>
        <fullName evidence="5 20">NAD(P)H-quinone oxidoreductase subunit 5, chloroplastic</fullName>
        <ecNumber evidence="20">7.1.1.-</ecNumber>
    </recommendedName>
    <alternativeName>
        <fullName evidence="20">NADH-plastoquinone oxidoreductase subunit 5</fullName>
    </alternativeName>
</protein>
<dbReference type="GO" id="GO:0015990">
    <property type="term" value="P:electron transport coupled proton transport"/>
    <property type="evidence" value="ECO:0007669"/>
    <property type="project" value="TreeGrafter"/>
</dbReference>
<keyword evidence="17 20" id="KW-0472">Membrane</keyword>
<accession>A0AA96LUA9</accession>
<dbReference type="Pfam" id="PF01010">
    <property type="entry name" value="Proton_antipo_C"/>
    <property type="match status" value="1"/>
</dbReference>
<dbReference type="PRINTS" id="PR01434">
    <property type="entry name" value="NADHDHGNASE5"/>
</dbReference>
<comment type="subunit">
    <text evidence="4 20">NDH is composed of at least 16 different subunits, 5 of which are encoded in the nucleus.</text>
</comment>
<feature type="transmembrane region" description="Helical" evidence="20">
    <location>
        <begin position="424"/>
        <end position="447"/>
    </location>
</feature>
<dbReference type="PANTHER" id="PTHR42829">
    <property type="entry name" value="NADH-UBIQUINONE OXIDOREDUCTASE CHAIN 5"/>
    <property type="match status" value="1"/>
</dbReference>
<evidence type="ECO:0000259" key="22">
    <source>
        <dbReference type="Pfam" id="PF00662"/>
    </source>
</evidence>
<keyword evidence="14 20" id="KW-1133">Transmembrane helix</keyword>
<keyword evidence="10 20" id="KW-0874">Quinone</keyword>
<evidence type="ECO:0000256" key="11">
    <source>
        <dbReference type="ARBA" id="ARBA00022857"/>
    </source>
</evidence>
<dbReference type="GeneID" id="86105370"/>
<dbReference type="PANTHER" id="PTHR42829:SF2">
    <property type="entry name" value="NADH-UBIQUINONE OXIDOREDUCTASE CHAIN 5"/>
    <property type="match status" value="1"/>
</dbReference>
<keyword evidence="15 20" id="KW-0520">NAD</keyword>
<evidence type="ECO:0000256" key="17">
    <source>
        <dbReference type="ARBA" id="ARBA00023136"/>
    </source>
</evidence>
<feature type="domain" description="NADH:quinone oxidoreductase/Mrp antiporter transmembrane" evidence="21">
    <location>
        <begin position="141"/>
        <end position="441"/>
    </location>
</feature>
<evidence type="ECO:0000259" key="23">
    <source>
        <dbReference type="Pfam" id="PF01010"/>
    </source>
</evidence>
<dbReference type="AlphaFoldDB" id="A0AA96LUA9"/>
<feature type="domain" description="NADH:ubiquinone/plastoquinone oxidoreductase chloroplast chain 5 C-terminal" evidence="23">
    <location>
        <begin position="448"/>
        <end position="690"/>
    </location>
</feature>
<feature type="transmembrane region" description="Helical" evidence="20">
    <location>
        <begin position="40"/>
        <end position="60"/>
    </location>
</feature>
<dbReference type="NCBIfam" id="NF005141">
    <property type="entry name" value="PRK06590.1"/>
    <property type="match status" value="1"/>
</dbReference>
<dbReference type="InterPro" id="IPR001516">
    <property type="entry name" value="Proton_antipo_N"/>
</dbReference>
<feature type="transmembrane region" description="Helical" evidence="20">
    <location>
        <begin position="263"/>
        <end position="287"/>
    </location>
</feature>
<evidence type="ECO:0000256" key="12">
    <source>
        <dbReference type="ARBA" id="ARBA00022957"/>
    </source>
</evidence>
<keyword evidence="16 20" id="KW-0793">Thylakoid</keyword>
<evidence type="ECO:0000256" key="2">
    <source>
        <dbReference type="ARBA" id="ARBA00004454"/>
    </source>
</evidence>
<feature type="transmembrane region" description="Helical" evidence="20">
    <location>
        <begin position="187"/>
        <end position="203"/>
    </location>
</feature>
<dbReference type="GO" id="GO:0009535">
    <property type="term" value="C:chloroplast thylakoid membrane"/>
    <property type="evidence" value="ECO:0007669"/>
    <property type="project" value="UniProtKB-SubCell"/>
</dbReference>
<keyword evidence="12 20" id="KW-0618">Plastoquinone</keyword>
<evidence type="ECO:0000256" key="14">
    <source>
        <dbReference type="ARBA" id="ARBA00022989"/>
    </source>
</evidence>
<evidence type="ECO:0000256" key="20">
    <source>
        <dbReference type="RuleBase" id="RU364062"/>
    </source>
</evidence>
<feature type="domain" description="NADH-Ubiquinone oxidoreductase (complex I) chain 5 N-terminal" evidence="22">
    <location>
        <begin position="75"/>
        <end position="125"/>
    </location>
</feature>
<evidence type="ECO:0000313" key="24">
    <source>
        <dbReference type="EMBL" id="WNR50964.1"/>
    </source>
</evidence>
<evidence type="ECO:0000256" key="8">
    <source>
        <dbReference type="ARBA" id="ARBA00022640"/>
    </source>
</evidence>
<comment type="similarity">
    <text evidence="3 20">Belongs to the complex I subunit 5 family.</text>
</comment>
<feature type="transmembrane region" description="Helical" evidence="20">
    <location>
        <begin position="327"/>
        <end position="348"/>
    </location>
</feature>
<dbReference type="EMBL" id="OP104129">
    <property type="protein sequence ID" value="WNR50964.1"/>
    <property type="molecule type" value="Genomic_DNA"/>
</dbReference>
<evidence type="ECO:0000256" key="10">
    <source>
        <dbReference type="ARBA" id="ARBA00022719"/>
    </source>
</evidence>
<evidence type="ECO:0000256" key="5">
    <source>
        <dbReference type="ARBA" id="ARBA00018648"/>
    </source>
</evidence>
<feature type="transmembrane region" description="Helical" evidence="20">
    <location>
        <begin position="121"/>
        <end position="139"/>
    </location>
</feature>
<name>A0AA96LUA9_9AQUA</name>